<evidence type="ECO:0000259" key="3">
    <source>
        <dbReference type="PROSITE" id="PS51186"/>
    </source>
</evidence>
<organism evidence="4">
    <name type="scientific">uncultured Anaerotruncus sp</name>
    <dbReference type="NCBI Taxonomy" id="905011"/>
    <lineage>
        <taxon>Bacteria</taxon>
        <taxon>Bacillati</taxon>
        <taxon>Bacillota</taxon>
        <taxon>Clostridia</taxon>
        <taxon>Eubacteriales</taxon>
        <taxon>Oscillospiraceae</taxon>
        <taxon>Anaerotruncus</taxon>
        <taxon>environmental samples</taxon>
    </lineage>
</organism>
<gene>
    <name evidence="4" type="primary">yjaB</name>
    <name evidence="4" type="ORF">SAMEA3545359_02491</name>
</gene>
<dbReference type="AlphaFoldDB" id="A0A1C6K087"/>
<dbReference type="CDD" id="cd04301">
    <property type="entry name" value="NAT_SF"/>
    <property type="match status" value="1"/>
</dbReference>
<keyword evidence="2 4" id="KW-0012">Acyltransferase</keyword>
<keyword evidence="1 4" id="KW-0808">Transferase</keyword>
<evidence type="ECO:0000256" key="1">
    <source>
        <dbReference type="ARBA" id="ARBA00022679"/>
    </source>
</evidence>
<dbReference type="GO" id="GO:0016747">
    <property type="term" value="F:acyltransferase activity, transferring groups other than amino-acyl groups"/>
    <property type="evidence" value="ECO:0007669"/>
    <property type="project" value="InterPro"/>
</dbReference>
<dbReference type="EMBL" id="FMHG01000002">
    <property type="protein sequence ID" value="SCJ87720.1"/>
    <property type="molecule type" value="Genomic_DNA"/>
</dbReference>
<evidence type="ECO:0000256" key="2">
    <source>
        <dbReference type="ARBA" id="ARBA00023315"/>
    </source>
</evidence>
<reference evidence="4" key="1">
    <citation type="submission" date="2015-09" db="EMBL/GenBank/DDBJ databases">
        <authorList>
            <consortium name="Pathogen Informatics"/>
        </authorList>
    </citation>
    <scope>NUCLEOTIDE SEQUENCE</scope>
    <source>
        <strain evidence="4">2789STDY5834896</strain>
    </source>
</reference>
<protein>
    <submittedName>
        <fullName evidence="4">Uncharacterized N-acetyltransferase YjaB</fullName>
        <ecNumber evidence="4">2.3.1.-</ecNumber>
    </submittedName>
</protein>
<dbReference type="InterPro" id="IPR016181">
    <property type="entry name" value="Acyl_CoA_acyltransferase"/>
</dbReference>
<accession>A0A1C6K087</accession>
<dbReference type="InterPro" id="IPR000182">
    <property type="entry name" value="GNAT_dom"/>
</dbReference>
<dbReference type="PROSITE" id="PS51186">
    <property type="entry name" value="GNAT"/>
    <property type="match status" value="1"/>
</dbReference>
<evidence type="ECO:0000313" key="4">
    <source>
        <dbReference type="EMBL" id="SCJ87720.1"/>
    </source>
</evidence>
<sequence length="165" mass="17877">MQIIEPAVRGSQQIQVLTALWERSVRATHTFLSDTDRAAIALEVPGALAAVPQLAVAVAADGALLGFMGANDRHLEMLFLDPAARGQGVGGTLLRYGVRRWQLETLTVNVQNHAAVGFYRHMGFVAERRSDTDQQGRPFALLYMRRADENTAQLPAATGSDCCGD</sequence>
<dbReference type="SUPFAM" id="SSF55729">
    <property type="entry name" value="Acyl-CoA N-acyltransferases (Nat)"/>
    <property type="match status" value="1"/>
</dbReference>
<dbReference type="Gene3D" id="3.40.630.30">
    <property type="match status" value="1"/>
</dbReference>
<dbReference type="PANTHER" id="PTHR43800">
    <property type="entry name" value="PEPTIDYL-LYSINE N-ACETYLTRANSFERASE YJAB"/>
    <property type="match status" value="1"/>
</dbReference>
<dbReference type="EC" id="2.3.1.-" evidence="4"/>
<dbReference type="PANTHER" id="PTHR43800:SF1">
    <property type="entry name" value="PEPTIDYL-LYSINE N-ACETYLTRANSFERASE YJAB"/>
    <property type="match status" value="1"/>
</dbReference>
<proteinExistence type="predicted"/>
<dbReference type="Pfam" id="PF13673">
    <property type="entry name" value="Acetyltransf_10"/>
    <property type="match status" value="1"/>
</dbReference>
<name>A0A1C6K087_9FIRM</name>
<feature type="domain" description="N-acetyltransferase" evidence="3">
    <location>
        <begin position="2"/>
        <end position="148"/>
    </location>
</feature>